<dbReference type="EMBL" id="JBDIVE010000002">
    <property type="protein sequence ID" value="MEN3067970.1"/>
    <property type="molecule type" value="Genomic_DNA"/>
</dbReference>
<dbReference type="Pfam" id="PF13600">
    <property type="entry name" value="DUF4140"/>
    <property type="match status" value="1"/>
</dbReference>
<dbReference type="Pfam" id="PF13598">
    <property type="entry name" value="DUF4139"/>
    <property type="match status" value="1"/>
</dbReference>
<evidence type="ECO:0000256" key="2">
    <source>
        <dbReference type="SAM" id="SignalP"/>
    </source>
</evidence>
<evidence type="ECO:0000259" key="3">
    <source>
        <dbReference type="Pfam" id="PF13598"/>
    </source>
</evidence>
<feature type="coiled-coil region" evidence="1">
    <location>
        <begin position="161"/>
        <end position="188"/>
    </location>
</feature>
<gene>
    <name evidence="5" type="ORF">ABDB84_05715</name>
</gene>
<dbReference type="InterPro" id="IPR025554">
    <property type="entry name" value="DUF4140"/>
</dbReference>
<evidence type="ECO:0000256" key="1">
    <source>
        <dbReference type="SAM" id="Coils"/>
    </source>
</evidence>
<proteinExistence type="predicted"/>
<dbReference type="InterPro" id="IPR011935">
    <property type="entry name" value="CHP02231"/>
</dbReference>
<feature type="chain" id="PRO_5045059183" evidence="2">
    <location>
        <begin position="20"/>
        <end position="530"/>
    </location>
</feature>
<reference evidence="5 6" key="1">
    <citation type="journal article" date="2018" name="Int. J. Syst. Evol. Microbiol.">
        <title>Uliginosibacterium sediminicola sp. nov., isolated from freshwater sediment.</title>
        <authorList>
            <person name="Hwang W.M."/>
            <person name="Kim S.M."/>
            <person name="Kang K."/>
            <person name="Ahn T.Y."/>
        </authorList>
    </citation>
    <scope>NUCLEOTIDE SEQUENCE [LARGE SCALE GENOMIC DNA]</scope>
    <source>
        <strain evidence="5 6">M1-21</strain>
    </source>
</reference>
<dbReference type="NCBIfam" id="TIGR02231">
    <property type="entry name" value="mucoidy inhibitor MuiA family protein"/>
    <property type="match status" value="1"/>
</dbReference>
<name>A0ABU9YW55_9RHOO</name>
<dbReference type="Proteomes" id="UP001410394">
    <property type="component" value="Unassembled WGS sequence"/>
</dbReference>
<sequence>MRSAYILLAGLFINGVAQAQNASRIARVTLYPGSAMVERSASLAAGATRLVLAGLPAGLDVSSLRVEGDPGIRIGDITTQDVSSAEAVNPRQAELEAKLQALDDQLAMLDVERQSAELVTHYLQGLGGGESAAQAAPLDARTLATALEAIRRGGSDAYGRIQRVLVQKRSLQAQRDALQREIERLASSSRDTRTLSVQLAAERAGEVRVSYQIKGPGWQPLYRASLDSANARVELERQAQIAQNTGEDWTGALIRLSTDQPRNTPQGATPRPWQLSLRPPVTVRMPAAPAPAPAAKAAPELMLRAIRQADAREEAPLFDVSALQTAFSTEFEVPGRLSVPSDGRKLTVLLGRENLPVKLRVQALPRQDSTAYVVAEAERPQGVWLSGEIQLYRDRSYVGATRWNAQAGEKFELPFGRDDLVRITVTHPKVMSGESGFIAQRGERQILDVYTVSNQHKQAVELLLLEASPVSTAESISVDKRFEPKPAQENWQDLPGVIAWQQRLAAGATQKFSVDYRISWPKDSAVIGLP</sequence>
<keyword evidence="2" id="KW-0732">Signal</keyword>
<dbReference type="InterPro" id="IPR037291">
    <property type="entry name" value="DUF4139"/>
</dbReference>
<protein>
    <submittedName>
        <fullName evidence="5">Mucoidy inhibitor MuiA family protein</fullName>
    </submittedName>
</protein>
<keyword evidence="1" id="KW-0175">Coiled coil</keyword>
<feature type="signal peptide" evidence="2">
    <location>
        <begin position="1"/>
        <end position="19"/>
    </location>
</feature>
<organism evidence="5 6">
    <name type="scientific">Uliginosibacterium sediminicola</name>
    <dbReference type="NCBI Taxonomy" id="2024550"/>
    <lineage>
        <taxon>Bacteria</taxon>
        <taxon>Pseudomonadati</taxon>
        <taxon>Pseudomonadota</taxon>
        <taxon>Betaproteobacteria</taxon>
        <taxon>Rhodocyclales</taxon>
        <taxon>Zoogloeaceae</taxon>
        <taxon>Uliginosibacterium</taxon>
    </lineage>
</organism>
<keyword evidence="6" id="KW-1185">Reference proteome</keyword>
<evidence type="ECO:0000259" key="4">
    <source>
        <dbReference type="Pfam" id="PF13600"/>
    </source>
</evidence>
<dbReference type="RefSeq" id="WP_345918733.1">
    <property type="nucleotide sequence ID" value="NZ_JBDIVE010000002.1"/>
</dbReference>
<evidence type="ECO:0000313" key="5">
    <source>
        <dbReference type="EMBL" id="MEN3067970.1"/>
    </source>
</evidence>
<feature type="domain" description="DUF4139" evidence="3">
    <location>
        <begin position="207"/>
        <end position="522"/>
    </location>
</feature>
<dbReference type="PANTHER" id="PTHR31005:SF8">
    <property type="entry name" value="DUF4139 DOMAIN-CONTAINING PROTEIN"/>
    <property type="match status" value="1"/>
</dbReference>
<comment type="caution">
    <text evidence="5">The sequence shown here is derived from an EMBL/GenBank/DDBJ whole genome shotgun (WGS) entry which is preliminary data.</text>
</comment>
<feature type="domain" description="DUF4140" evidence="4">
    <location>
        <begin position="28"/>
        <end position="118"/>
    </location>
</feature>
<accession>A0ABU9YW55</accession>
<evidence type="ECO:0000313" key="6">
    <source>
        <dbReference type="Proteomes" id="UP001410394"/>
    </source>
</evidence>
<dbReference type="PANTHER" id="PTHR31005">
    <property type="entry name" value="DUF4139 DOMAIN-CONTAINING PROTEIN"/>
    <property type="match status" value="1"/>
</dbReference>